<evidence type="ECO:0000313" key="4">
    <source>
        <dbReference type="EMBL" id="MBJ7597512.1"/>
    </source>
</evidence>
<dbReference type="Gene3D" id="3.60.21.10">
    <property type="match status" value="1"/>
</dbReference>
<keyword evidence="2" id="KW-0479">Metal-binding</keyword>
<evidence type="ECO:0000256" key="1">
    <source>
        <dbReference type="ARBA" id="ARBA00008950"/>
    </source>
</evidence>
<dbReference type="Pfam" id="PF12850">
    <property type="entry name" value="Metallophos_2"/>
    <property type="match status" value="1"/>
</dbReference>
<dbReference type="PANTHER" id="PTHR42850:SF2">
    <property type="entry name" value="BLL5683 PROTEIN"/>
    <property type="match status" value="1"/>
</dbReference>
<name>A0A934K544_9BACT</name>
<evidence type="ECO:0000256" key="2">
    <source>
        <dbReference type="RuleBase" id="RU362039"/>
    </source>
</evidence>
<sequence length="222" mass="24409">MRIAIVSDVHGNLIALEAVLEDLERQRPDLVVHGGDLAFNGPRPAECVERVRQLGWPGVRGNMDEALETHRGRHPSIDWAREQLGEEPNRWLQGLALEWRHDDEIALVHAVPGDLWKAVGREADDAQLREVYGPLGARLAVYGHIHRPYVRDLGALTVANTGSVGLPFDGDPRASYLLVSDGRPEVRRVAYDVERAVRDVEVSGHPGAPTVAGIYRSATPPA</sequence>
<dbReference type="EMBL" id="JAEKNR010000064">
    <property type="protein sequence ID" value="MBJ7597512.1"/>
    <property type="molecule type" value="Genomic_DNA"/>
</dbReference>
<gene>
    <name evidence="4" type="ORF">JF922_05430</name>
</gene>
<dbReference type="AlphaFoldDB" id="A0A934K544"/>
<evidence type="ECO:0000259" key="3">
    <source>
        <dbReference type="Pfam" id="PF12850"/>
    </source>
</evidence>
<dbReference type="PANTHER" id="PTHR42850">
    <property type="entry name" value="METALLOPHOSPHOESTERASE"/>
    <property type="match status" value="1"/>
</dbReference>
<dbReference type="Proteomes" id="UP000612893">
    <property type="component" value="Unassembled WGS sequence"/>
</dbReference>
<comment type="similarity">
    <text evidence="1 2">Belongs to the metallophosphoesterase superfamily. YfcE family.</text>
</comment>
<dbReference type="GO" id="GO:0046872">
    <property type="term" value="F:metal ion binding"/>
    <property type="evidence" value="ECO:0007669"/>
    <property type="project" value="UniProtKB-KW"/>
</dbReference>
<dbReference type="PIRSF" id="PIRSF000883">
    <property type="entry name" value="Pesterase_MJ0912"/>
    <property type="match status" value="1"/>
</dbReference>
<dbReference type="SUPFAM" id="SSF56300">
    <property type="entry name" value="Metallo-dependent phosphatases"/>
    <property type="match status" value="1"/>
</dbReference>
<feature type="domain" description="Calcineurin-like phosphoesterase" evidence="3">
    <location>
        <begin position="1"/>
        <end position="179"/>
    </location>
</feature>
<dbReference type="InterPro" id="IPR024654">
    <property type="entry name" value="Calcineurin-like_PHP_lpxH"/>
</dbReference>
<comment type="cofactor">
    <cofactor evidence="2">
        <name>a divalent metal cation</name>
        <dbReference type="ChEBI" id="CHEBI:60240"/>
    </cofactor>
</comment>
<protein>
    <recommendedName>
        <fullName evidence="2">Phosphoesterase</fullName>
        <ecNumber evidence="2">3.1.4.-</ecNumber>
    </recommendedName>
</protein>
<dbReference type="InterPro" id="IPR050126">
    <property type="entry name" value="Ap4A_hydrolase"/>
</dbReference>
<dbReference type="RefSeq" id="WP_338199800.1">
    <property type="nucleotide sequence ID" value="NZ_JAEKNR010000064.1"/>
</dbReference>
<accession>A0A934K544</accession>
<dbReference type="InterPro" id="IPR000979">
    <property type="entry name" value="Phosphodiesterase_MJ0936/Vps29"/>
</dbReference>
<dbReference type="InterPro" id="IPR011152">
    <property type="entry name" value="Pesterase_MJ0912"/>
</dbReference>
<dbReference type="GO" id="GO:0016787">
    <property type="term" value="F:hydrolase activity"/>
    <property type="evidence" value="ECO:0007669"/>
    <property type="project" value="UniProtKB-UniRule"/>
</dbReference>
<keyword evidence="5" id="KW-1185">Reference proteome</keyword>
<reference evidence="4" key="1">
    <citation type="submission" date="2020-10" db="EMBL/GenBank/DDBJ databases">
        <title>Ca. Dormibacterota MAGs.</title>
        <authorList>
            <person name="Montgomery K."/>
        </authorList>
    </citation>
    <scope>NUCLEOTIDE SEQUENCE [LARGE SCALE GENOMIC DNA]</scope>
    <source>
        <strain evidence="4">SC8812_S17_10</strain>
    </source>
</reference>
<dbReference type="EC" id="3.1.4.-" evidence="2"/>
<comment type="caution">
    <text evidence="4">The sequence shown here is derived from an EMBL/GenBank/DDBJ whole genome shotgun (WGS) entry which is preliminary data.</text>
</comment>
<dbReference type="NCBIfam" id="TIGR00040">
    <property type="entry name" value="yfcE"/>
    <property type="match status" value="1"/>
</dbReference>
<organism evidence="4 5">
    <name type="scientific">Candidatus Nephthysia bennettiae</name>
    <dbReference type="NCBI Taxonomy" id="3127016"/>
    <lineage>
        <taxon>Bacteria</taxon>
        <taxon>Bacillati</taxon>
        <taxon>Candidatus Dormiibacterota</taxon>
        <taxon>Candidatus Dormibacteria</taxon>
        <taxon>Candidatus Dormibacterales</taxon>
        <taxon>Candidatus Dormibacteraceae</taxon>
        <taxon>Candidatus Nephthysia</taxon>
    </lineage>
</organism>
<proteinExistence type="inferred from homology"/>
<dbReference type="InterPro" id="IPR029052">
    <property type="entry name" value="Metallo-depent_PP-like"/>
</dbReference>
<evidence type="ECO:0000313" key="5">
    <source>
        <dbReference type="Proteomes" id="UP000612893"/>
    </source>
</evidence>